<sequence>MASDEDIMEVDDSHGGSYGSKDQRLKDRKKKVAQTKEMLSKQAVQTKEILSKQAVKIAKQAEEHESFINKVTHLLGVLGFGGFCFILGASTKLFSFVRLFILALFDSGSKIFLQLWHYAFASFKCGFPGLVFFTIRWWDPVFFEAMHFDEDAHKGSWPYAETKSYLWTWLFFVPLAASLFSHCKCALRTETAARSRSDDLLQGELSKKAQKANNLWWRLSGLLGDQNRLFMFILLQVVFTVATTALTVPIFPSYELHVTFQLLTVSATIWNGGNFLLEMMPRQVILKQKRKTEMGPVVVETSVKLTDGSEVTLSQ</sequence>
<organism evidence="15">
    <name type="scientific">Salvia splendens</name>
    <name type="common">Scarlet sage</name>
    <dbReference type="NCBI Taxonomy" id="180675"/>
    <lineage>
        <taxon>Eukaryota</taxon>
        <taxon>Viridiplantae</taxon>
        <taxon>Streptophyta</taxon>
        <taxon>Embryophyta</taxon>
        <taxon>Tracheophyta</taxon>
        <taxon>Spermatophyta</taxon>
        <taxon>Magnoliopsida</taxon>
        <taxon>eudicotyledons</taxon>
        <taxon>Gunneridae</taxon>
        <taxon>Pentapetalae</taxon>
        <taxon>asterids</taxon>
        <taxon>lamiids</taxon>
        <taxon>Lamiales</taxon>
        <taxon>Lamiaceae</taxon>
        <taxon>Nepetoideae</taxon>
        <taxon>Mentheae</taxon>
        <taxon>Salviinae</taxon>
        <taxon>Salvia</taxon>
        <taxon>Salvia subgen. Calosphace</taxon>
        <taxon>core Calosphace</taxon>
    </lineage>
</organism>
<keyword evidence="8" id="KW-0443">Lipid metabolism</keyword>
<feature type="region of interest" description="Disordered" evidence="13">
    <location>
        <begin position="1"/>
        <end position="37"/>
    </location>
</feature>
<feature type="transmembrane region" description="Helical" evidence="14">
    <location>
        <begin position="115"/>
        <end position="138"/>
    </location>
</feature>
<evidence type="ECO:0000256" key="7">
    <source>
        <dbReference type="ARBA" id="ARBA00022989"/>
    </source>
</evidence>
<evidence type="ECO:0000256" key="12">
    <source>
        <dbReference type="ARBA" id="ARBA00023315"/>
    </source>
</evidence>
<dbReference type="EMBL" id="PNBA02000009">
    <property type="protein sequence ID" value="KAG6413855.1"/>
    <property type="molecule type" value="Genomic_DNA"/>
</dbReference>
<evidence type="ECO:0000256" key="3">
    <source>
        <dbReference type="ARBA" id="ARBA00019082"/>
    </source>
</evidence>
<evidence type="ECO:0000256" key="14">
    <source>
        <dbReference type="SAM" id="Phobius"/>
    </source>
</evidence>
<comment type="subcellular location">
    <subcellularLocation>
        <location evidence="1">Membrane</location>
        <topology evidence="1">Multi-pass membrane protein</topology>
    </subcellularLocation>
</comment>
<feature type="transmembrane region" description="Helical" evidence="14">
    <location>
        <begin position="166"/>
        <end position="187"/>
    </location>
</feature>
<keyword evidence="9 14" id="KW-0472">Membrane</keyword>
<comment type="caution">
    <text evidence="15">The sequence shown here is derived from an EMBL/GenBank/DDBJ whole genome shotgun (WGS) entry which is preliminary data.</text>
</comment>
<proteinExistence type="inferred from homology"/>
<evidence type="ECO:0000256" key="10">
    <source>
        <dbReference type="ARBA" id="ARBA00023209"/>
    </source>
</evidence>
<evidence type="ECO:0000313" key="15">
    <source>
        <dbReference type="EMBL" id="KAG6413855.1"/>
    </source>
</evidence>
<dbReference type="GO" id="GO:0006656">
    <property type="term" value="P:phosphatidylcholine biosynthetic process"/>
    <property type="evidence" value="ECO:0007669"/>
    <property type="project" value="TreeGrafter"/>
</dbReference>
<dbReference type="Proteomes" id="UP000298416">
    <property type="component" value="Unassembled WGS sequence"/>
</dbReference>
<dbReference type="InterPro" id="IPR021261">
    <property type="entry name" value="GPCAT"/>
</dbReference>
<keyword evidence="11" id="KW-1208">Phospholipid metabolism</keyword>
<reference evidence="15" key="1">
    <citation type="submission" date="2018-01" db="EMBL/GenBank/DDBJ databases">
        <authorList>
            <person name="Mao J.F."/>
        </authorList>
    </citation>
    <scope>NUCLEOTIDE SEQUENCE</scope>
    <source>
        <strain evidence="15">Huo1</strain>
        <tissue evidence="15">Leaf</tissue>
    </source>
</reference>
<feature type="transmembrane region" description="Helical" evidence="14">
    <location>
        <begin position="258"/>
        <end position="277"/>
    </location>
</feature>
<protein>
    <recommendedName>
        <fullName evidence="3">Glycerophosphocholine acyltransferase 1</fullName>
    </recommendedName>
</protein>
<evidence type="ECO:0000256" key="1">
    <source>
        <dbReference type="ARBA" id="ARBA00004141"/>
    </source>
</evidence>
<dbReference type="GO" id="GO:0016746">
    <property type="term" value="F:acyltransferase activity"/>
    <property type="evidence" value="ECO:0007669"/>
    <property type="project" value="UniProtKB-KW"/>
</dbReference>
<evidence type="ECO:0000256" key="4">
    <source>
        <dbReference type="ARBA" id="ARBA00022516"/>
    </source>
</evidence>
<dbReference type="PANTHER" id="PTHR31201:SF1">
    <property type="entry name" value="GLYCEROPHOSPHOCHOLINE ACYLTRANSFERASE 1"/>
    <property type="match status" value="1"/>
</dbReference>
<evidence type="ECO:0000256" key="5">
    <source>
        <dbReference type="ARBA" id="ARBA00022679"/>
    </source>
</evidence>
<evidence type="ECO:0000256" key="11">
    <source>
        <dbReference type="ARBA" id="ARBA00023264"/>
    </source>
</evidence>
<dbReference type="AlphaFoldDB" id="A0A8X8XKR2"/>
<name>A0A8X8XKR2_SALSN</name>
<keyword evidence="5" id="KW-0808">Transferase</keyword>
<evidence type="ECO:0000256" key="6">
    <source>
        <dbReference type="ARBA" id="ARBA00022692"/>
    </source>
</evidence>
<keyword evidence="6 14" id="KW-0812">Transmembrane</keyword>
<feature type="compositionally biased region" description="Acidic residues" evidence="13">
    <location>
        <begin position="1"/>
        <end position="10"/>
    </location>
</feature>
<keyword evidence="16" id="KW-1185">Reference proteome</keyword>
<evidence type="ECO:0000313" key="16">
    <source>
        <dbReference type="Proteomes" id="UP000298416"/>
    </source>
</evidence>
<keyword evidence="4" id="KW-0444">Lipid biosynthesis</keyword>
<gene>
    <name evidence="15" type="ORF">SASPL_126570</name>
</gene>
<feature type="transmembrane region" description="Helical" evidence="14">
    <location>
        <begin position="229"/>
        <end position="252"/>
    </location>
</feature>
<keyword evidence="7 14" id="KW-1133">Transmembrane helix</keyword>
<reference evidence="15" key="2">
    <citation type="submission" date="2020-08" db="EMBL/GenBank/DDBJ databases">
        <title>Plant Genome Project.</title>
        <authorList>
            <person name="Zhang R.-G."/>
        </authorList>
    </citation>
    <scope>NUCLEOTIDE SEQUENCE</scope>
    <source>
        <strain evidence="15">Huo1</strain>
        <tissue evidence="15">Leaf</tissue>
    </source>
</reference>
<feature type="transmembrane region" description="Helical" evidence="14">
    <location>
        <begin position="74"/>
        <end position="94"/>
    </location>
</feature>
<evidence type="ECO:0000256" key="9">
    <source>
        <dbReference type="ARBA" id="ARBA00023136"/>
    </source>
</evidence>
<evidence type="ECO:0000256" key="13">
    <source>
        <dbReference type="SAM" id="MobiDB-lite"/>
    </source>
</evidence>
<keyword evidence="12" id="KW-0012">Acyltransferase</keyword>
<dbReference type="PANTHER" id="PTHR31201">
    <property type="entry name" value="OS01G0585100 PROTEIN"/>
    <property type="match status" value="1"/>
</dbReference>
<evidence type="ECO:0000256" key="2">
    <source>
        <dbReference type="ARBA" id="ARBA00006675"/>
    </source>
</evidence>
<keyword evidence="10" id="KW-0594">Phospholipid biosynthesis</keyword>
<accession>A0A8X8XKR2</accession>
<dbReference type="GO" id="GO:0016020">
    <property type="term" value="C:membrane"/>
    <property type="evidence" value="ECO:0007669"/>
    <property type="project" value="UniProtKB-SubCell"/>
</dbReference>
<comment type="similarity">
    <text evidence="2">Belongs to the GPC1 family.</text>
</comment>
<evidence type="ECO:0000256" key="8">
    <source>
        <dbReference type="ARBA" id="ARBA00023098"/>
    </source>
</evidence>